<feature type="transmembrane region" description="Helical" evidence="1">
    <location>
        <begin position="126"/>
        <end position="148"/>
    </location>
</feature>
<reference evidence="2 3" key="1">
    <citation type="submission" date="2021-03" db="EMBL/GenBank/DDBJ databases">
        <title>Antimicrobial resistance genes in bacteria isolated from Japanese honey, and their potential for conferring macrolide and lincosamide resistance in the American foulbrood pathogen Paenibacillus larvae.</title>
        <authorList>
            <person name="Okamoto M."/>
            <person name="Kumagai M."/>
            <person name="Kanamori H."/>
            <person name="Takamatsu D."/>
        </authorList>
    </citation>
    <scope>NUCLEOTIDE SEQUENCE [LARGE SCALE GENOMIC DNA]</scope>
    <source>
        <strain evidence="2 3">J42TS3</strain>
    </source>
</reference>
<dbReference type="Pfam" id="PF22564">
    <property type="entry name" value="HAAS"/>
    <property type="match status" value="1"/>
</dbReference>
<dbReference type="Proteomes" id="UP000679992">
    <property type="component" value="Unassembled WGS sequence"/>
</dbReference>
<feature type="transmembrane region" description="Helical" evidence="1">
    <location>
        <begin position="160"/>
        <end position="179"/>
    </location>
</feature>
<keyword evidence="3" id="KW-1185">Reference proteome</keyword>
<organism evidence="2 3">
    <name type="scientific">Paenibacillus vini</name>
    <dbReference type="NCBI Taxonomy" id="1476024"/>
    <lineage>
        <taxon>Bacteria</taxon>
        <taxon>Bacillati</taxon>
        <taxon>Bacillota</taxon>
        <taxon>Bacilli</taxon>
        <taxon>Bacillales</taxon>
        <taxon>Paenibacillaceae</taxon>
        <taxon>Paenibacillus</taxon>
    </lineage>
</organism>
<feature type="transmembrane region" description="Helical" evidence="1">
    <location>
        <begin position="99"/>
        <end position="120"/>
    </location>
</feature>
<sequence length="204" mass="22384">MNKSQFLAQLHDHLSVLPPEERSELMEDYEAHFAFALQNGKTEEEIAQELGNPAELAKEAIDGRFAPKEPVYWFNPANPEPAPIQTPVRQQPVKRRGGAVTTMVYIGLFFLNLILVPLLISFWSVGIALAASALAGLLSPLAVVLDYFAGHGYFAAKTYATVALVGVGIFLAIASRYIFKALVLISVSYWRWNVRVAKGGAGHE</sequence>
<evidence type="ECO:0000256" key="1">
    <source>
        <dbReference type="SAM" id="Phobius"/>
    </source>
</evidence>
<evidence type="ECO:0000313" key="2">
    <source>
        <dbReference type="EMBL" id="GIP51482.1"/>
    </source>
</evidence>
<comment type="caution">
    <text evidence="2">The sequence shown here is derived from an EMBL/GenBank/DDBJ whole genome shotgun (WGS) entry which is preliminary data.</text>
</comment>
<accession>A0ABQ4M6D2</accession>
<proteinExistence type="predicted"/>
<keyword evidence="1" id="KW-0812">Transmembrane</keyword>
<dbReference type="EMBL" id="BOSL01000001">
    <property type="protein sequence ID" value="GIP51482.1"/>
    <property type="molecule type" value="Genomic_DNA"/>
</dbReference>
<gene>
    <name evidence="2" type="ORF">J42TS3_05170</name>
</gene>
<evidence type="ECO:0000313" key="3">
    <source>
        <dbReference type="Proteomes" id="UP000679992"/>
    </source>
</evidence>
<keyword evidence="1" id="KW-1133">Transmembrane helix</keyword>
<name>A0ABQ4M6D2_9BACL</name>
<dbReference type="RefSeq" id="WP_211022724.1">
    <property type="nucleotide sequence ID" value="NZ_BOSL01000001.1"/>
</dbReference>
<keyword evidence="1" id="KW-0472">Membrane</keyword>
<evidence type="ECO:0008006" key="4">
    <source>
        <dbReference type="Google" id="ProtNLM"/>
    </source>
</evidence>
<protein>
    <recommendedName>
        <fullName evidence="4">DUF1700 domain-containing protein</fullName>
    </recommendedName>
</protein>